<dbReference type="PRINTS" id="PR00368">
    <property type="entry name" value="FADPNR"/>
</dbReference>
<dbReference type="GO" id="GO:0000302">
    <property type="term" value="P:response to reactive oxygen species"/>
    <property type="evidence" value="ECO:0007669"/>
    <property type="project" value="InterPro"/>
</dbReference>
<feature type="domain" description="FAD/NAD(P)-binding" evidence="17">
    <location>
        <begin position="209"/>
        <end position="494"/>
    </location>
</feature>
<dbReference type="SUPFAM" id="SSF52833">
    <property type="entry name" value="Thioredoxin-like"/>
    <property type="match status" value="2"/>
</dbReference>
<evidence type="ECO:0000256" key="8">
    <source>
        <dbReference type="ARBA" id="ARBA00023075"/>
    </source>
</evidence>
<dbReference type="PROSITE" id="PS51354">
    <property type="entry name" value="GLUTAREDOXIN_2"/>
    <property type="match status" value="1"/>
</dbReference>
<dbReference type="InterPro" id="IPR012336">
    <property type="entry name" value="Thioredoxin-like_fold"/>
</dbReference>
<reference evidence="19 20" key="1">
    <citation type="submission" date="2017-11" db="EMBL/GenBank/DDBJ databases">
        <title>Comparitive Functional Genomics of Dry Heat Resistant strains isolated from the Viking Spacecraft.</title>
        <authorList>
            <person name="Seuylemezian A."/>
            <person name="Cooper K."/>
            <person name="Vaishampayan P."/>
        </authorList>
    </citation>
    <scope>NUCLEOTIDE SEQUENCE [LARGE SCALE GENOMIC DNA]</scope>
    <source>
        <strain evidence="19 20">V1-29</strain>
    </source>
</reference>
<comment type="function">
    <text evidence="12">Transfer of electrons from NADH to the respiratory chain. The immediate electron acceptor for the enzyme is believed to be ubiquinone.</text>
</comment>
<dbReference type="PANTHER" id="PTHR48105">
    <property type="entry name" value="THIOREDOXIN REDUCTASE 1-RELATED-RELATED"/>
    <property type="match status" value="1"/>
</dbReference>
<keyword evidence="8" id="KW-0830">Ubiquinone</keyword>
<evidence type="ECO:0000256" key="4">
    <source>
        <dbReference type="ARBA" id="ARBA00022630"/>
    </source>
</evidence>
<evidence type="ECO:0000256" key="1">
    <source>
        <dbReference type="ARBA" id="ARBA00009333"/>
    </source>
</evidence>
<evidence type="ECO:0000256" key="5">
    <source>
        <dbReference type="ARBA" id="ARBA00022827"/>
    </source>
</evidence>
<dbReference type="InterPro" id="IPR012081">
    <property type="entry name" value="Alkyl_hydroperoxide_Rdtase_suF"/>
</dbReference>
<dbReference type="FunFam" id="3.50.50.60:FF:000007">
    <property type="entry name" value="Alkyl hydroperoxide reductase, F subunit"/>
    <property type="match status" value="1"/>
</dbReference>
<dbReference type="RefSeq" id="WP_101642701.1">
    <property type="nucleotide sequence ID" value="NZ_PGUY01000038.1"/>
</dbReference>
<comment type="catalytic activity">
    <reaction evidence="11">
        <text>a ubiquinone + NADH + 5 H(+)(in) = a ubiquinol + NAD(+) + 4 H(+)(out)</text>
        <dbReference type="Rhea" id="RHEA:29091"/>
        <dbReference type="Rhea" id="RHEA-COMP:9565"/>
        <dbReference type="Rhea" id="RHEA-COMP:9566"/>
        <dbReference type="ChEBI" id="CHEBI:15378"/>
        <dbReference type="ChEBI" id="CHEBI:16389"/>
        <dbReference type="ChEBI" id="CHEBI:17976"/>
        <dbReference type="ChEBI" id="CHEBI:57540"/>
        <dbReference type="ChEBI" id="CHEBI:57945"/>
        <dbReference type="EC" id="7.1.1.2"/>
    </reaction>
</comment>
<evidence type="ECO:0000313" key="19">
    <source>
        <dbReference type="EMBL" id="PLT29564.1"/>
    </source>
</evidence>
<evidence type="ECO:0000256" key="11">
    <source>
        <dbReference type="ARBA" id="ARBA00049551"/>
    </source>
</evidence>
<keyword evidence="15" id="KW-0521">NADP</keyword>
<gene>
    <name evidence="19" type="ORF">CUU66_12665</name>
</gene>
<evidence type="ECO:0000313" key="20">
    <source>
        <dbReference type="Proteomes" id="UP000234748"/>
    </source>
</evidence>
<comment type="caution">
    <text evidence="19">The sequence shown here is derived from an EMBL/GenBank/DDBJ whole genome shotgun (WGS) entry which is preliminary data.</text>
</comment>
<dbReference type="InterPro" id="IPR050097">
    <property type="entry name" value="Ferredoxin-NADP_redctase_2"/>
</dbReference>
<dbReference type="CDD" id="cd03026">
    <property type="entry name" value="AhpF_NTD_C"/>
    <property type="match status" value="1"/>
</dbReference>
<sequence length="509" mass="54755">MILDADIKAQLAQYLQMMEGSVLLKVSAGSDDVSRDMLALVDELATMSTHIKVEQAQLQKTPSFSVNRPGEDTGVIFAGIPLGHEFTSLVLALLQVSGRAPKVDQKIIDQVKSIKGEYHFESYISLSCHNCPDVVQALNVMSILNPGITHTMIDGAAFKEEVESKNIMAVPTVFLNGESFGSGRMSLEEILAKIGNVPDAAEFADKDPYDVLVVGGGPAGASAAIYAARKGIRTGIVAERFGGQVMDTLGIENFISMKYTEGPKLAASLEEHVKEYGVDVMNLQRAKRLEKKDIIELELENGAVLKSKTLILSTGARWRNVGVPGEAEFKNKGVAYCPHCDGPLFEGKHVAVIGGGNSGIEAAIDLAGIVKHVTVLEFMPELKADVVLQERLYSLPNVTVLKNVQTKEITGTDKVNGISYIDRSTGEEHHIELQGVFVQIGLVPNTDWLGETVERTRLGEIVVDKHGSTNIPGVFAAGDCTDSAYKQIIISMGSGATAALGAFDYLIRN</sequence>
<dbReference type="OrthoDB" id="9806179at2"/>
<dbReference type="GO" id="GO:0051287">
    <property type="term" value="F:NAD binding"/>
    <property type="evidence" value="ECO:0007669"/>
    <property type="project" value="InterPro"/>
</dbReference>
<dbReference type="InterPro" id="IPR008255">
    <property type="entry name" value="Pyr_nucl-diS_OxRdtase_2_AS"/>
</dbReference>
<evidence type="ECO:0000259" key="17">
    <source>
        <dbReference type="Pfam" id="PF07992"/>
    </source>
</evidence>
<feature type="domain" description="Thioredoxin-like fold" evidence="18">
    <location>
        <begin position="125"/>
        <end position="194"/>
    </location>
</feature>
<dbReference type="InterPro" id="IPR036188">
    <property type="entry name" value="FAD/NAD-bd_sf"/>
</dbReference>
<dbReference type="InterPro" id="IPR044142">
    <property type="entry name" value="AhpF_NTD_N"/>
</dbReference>
<feature type="disulfide bond" description="Redox-active" evidence="16">
    <location>
        <begin position="337"/>
        <end position="340"/>
    </location>
</feature>
<keyword evidence="7 15" id="KW-0520">NAD</keyword>
<evidence type="ECO:0000256" key="12">
    <source>
        <dbReference type="ARBA" id="ARBA00056454"/>
    </source>
</evidence>
<evidence type="ECO:0000256" key="16">
    <source>
        <dbReference type="PIRSR" id="PIRSR000238-2"/>
    </source>
</evidence>
<dbReference type="Pfam" id="PF13192">
    <property type="entry name" value="Thioredoxin_3"/>
    <property type="match status" value="1"/>
</dbReference>
<evidence type="ECO:0000256" key="15">
    <source>
        <dbReference type="PIRSR" id="PIRSR000238-1"/>
    </source>
</evidence>
<evidence type="ECO:0000256" key="2">
    <source>
        <dbReference type="ARBA" id="ARBA00011738"/>
    </source>
</evidence>
<protein>
    <recommendedName>
        <fullName evidence="13">NADH dehydrogenase</fullName>
        <ecNumber evidence="3">7.1.1.2</ecNumber>
    </recommendedName>
    <alternativeName>
        <fullName evidence="14">Alkyl hydroperoxide reductase</fullName>
    </alternativeName>
</protein>
<keyword evidence="9 16" id="KW-1015">Disulfide bond</keyword>
<dbReference type="EC" id="7.1.1.2" evidence="3"/>
<evidence type="ECO:0000256" key="7">
    <source>
        <dbReference type="ARBA" id="ARBA00023027"/>
    </source>
</evidence>
<dbReference type="PRINTS" id="PR00469">
    <property type="entry name" value="PNDRDTASEII"/>
</dbReference>
<dbReference type="GO" id="GO:0016668">
    <property type="term" value="F:oxidoreductase activity, acting on a sulfur group of donors, NAD(P) as acceptor"/>
    <property type="evidence" value="ECO:0007669"/>
    <property type="project" value="UniProtKB-ARBA"/>
</dbReference>
<dbReference type="GO" id="GO:0032991">
    <property type="term" value="C:protein-containing complex"/>
    <property type="evidence" value="ECO:0007669"/>
    <property type="project" value="UniProtKB-ARBA"/>
</dbReference>
<dbReference type="Pfam" id="PF07992">
    <property type="entry name" value="Pyr_redox_2"/>
    <property type="match status" value="1"/>
</dbReference>
<dbReference type="SUPFAM" id="SSF51905">
    <property type="entry name" value="FAD/NAD(P)-binding domain"/>
    <property type="match status" value="1"/>
</dbReference>
<evidence type="ECO:0000256" key="10">
    <source>
        <dbReference type="ARBA" id="ARBA00023284"/>
    </source>
</evidence>
<keyword evidence="20" id="KW-1185">Reference proteome</keyword>
<feature type="binding site" evidence="15">
    <location>
        <begin position="210"/>
        <end position="225"/>
    </location>
    <ligand>
        <name>FAD</name>
        <dbReference type="ChEBI" id="CHEBI:57692"/>
    </ligand>
</feature>
<proteinExistence type="inferred from homology"/>
<dbReference type="Gene3D" id="3.50.50.60">
    <property type="entry name" value="FAD/NAD(P)-binding domain"/>
    <property type="match status" value="2"/>
</dbReference>
<feature type="binding site" evidence="15">
    <location>
        <begin position="349"/>
        <end position="363"/>
    </location>
    <ligand>
        <name>NAD(+)</name>
        <dbReference type="ChEBI" id="CHEBI:57540"/>
    </ligand>
</feature>
<dbReference type="GO" id="GO:0005829">
    <property type="term" value="C:cytosol"/>
    <property type="evidence" value="ECO:0007669"/>
    <property type="project" value="UniProtKB-ARBA"/>
</dbReference>
<feature type="binding site" evidence="15">
    <location>
        <begin position="469"/>
        <end position="479"/>
    </location>
    <ligand>
        <name>FAD</name>
        <dbReference type="ChEBI" id="CHEBI:57692"/>
    </ligand>
</feature>
<dbReference type="PROSITE" id="PS00573">
    <property type="entry name" value="PYRIDINE_REDOX_2"/>
    <property type="match status" value="1"/>
</dbReference>
<keyword evidence="10 16" id="KW-0676">Redox-active center</keyword>
<keyword evidence="5 15" id="KW-0274">FAD</keyword>
<keyword evidence="6" id="KW-0560">Oxidoreductase</keyword>
<dbReference type="Proteomes" id="UP000234748">
    <property type="component" value="Unassembled WGS sequence"/>
</dbReference>
<comment type="subunit">
    <text evidence="2">Homodimer.</text>
</comment>
<evidence type="ECO:0000256" key="13">
    <source>
        <dbReference type="ARBA" id="ARBA00074388"/>
    </source>
</evidence>
<evidence type="ECO:0000256" key="6">
    <source>
        <dbReference type="ARBA" id="ARBA00023002"/>
    </source>
</evidence>
<name>A0A2N5M5C5_9BACI</name>
<dbReference type="GO" id="GO:0102039">
    <property type="term" value="F:NADH-dependent peroxiredoxin activity"/>
    <property type="evidence" value="ECO:0007669"/>
    <property type="project" value="InterPro"/>
</dbReference>
<evidence type="ECO:0000256" key="9">
    <source>
        <dbReference type="ARBA" id="ARBA00023157"/>
    </source>
</evidence>
<dbReference type="InterPro" id="IPR044141">
    <property type="entry name" value="AhpF_NTD_C"/>
</dbReference>
<dbReference type="PIRSF" id="PIRSF000238">
    <property type="entry name" value="AhpF"/>
    <property type="match status" value="1"/>
</dbReference>
<comment type="cofactor">
    <cofactor evidence="15">
        <name>FAD</name>
        <dbReference type="ChEBI" id="CHEBI:57692"/>
    </cofactor>
    <text evidence="15">Binds 1 FAD per subunit.</text>
</comment>
<keyword evidence="4" id="KW-0285">Flavoprotein</keyword>
<organism evidence="19 20">
    <name type="scientific">Peribacillus deserti</name>
    <dbReference type="NCBI Taxonomy" id="673318"/>
    <lineage>
        <taxon>Bacteria</taxon>
        <taxon>Bacillati</taxon>
        <taxon>Bacillota</taxon>
        <taxon>Bacilli</taxon>
        <taxon>Bacillales</taxon>
        <taxon>Bacillaceae</taxon>
        <taxon>Peribacillus</taxon>
    </lineage>
</organism>
<dbReference type="NCBIfam" id="TIGR03140">
    <property type="entry name" value="AhpF"/>
    <property type="match status" value="1"/>
</dbReference>
<dbReference type="AlphaFoldDB" id="A0A2N5M5C5"/>
<comment type="similarity">
    <text evidence="1">Belongs to the class-II pyridine nucleotide-disulfide oxidoreductase family.</text>
</comment>
<dbReference type="GO" id="GO:0050660">
    <property type="term" value="F:flavin adenine dinucleotide binding"/>
    <property type="evidence" value="ECO:0007669"/>
    <property type="project" value="InterPro"/>
</dbReference>
<evidence type="ECO:0000256" key="14">
    <source>
        <dbReference type="ARBA" id="ARBA00083479"/>
    </source>
</evidence>
<dbReference type="CDD" id="cd02974">
    <property type="entry name" value="AhpF_NTD_N"/>
    <property type="match status" value="1"/>
</dbReference>
<evidence type="ECO:0000256" key="3">
    <source>
        <dbReference type="ARBA" id="ARBA00012944"/>
    </source>
</evidence>
<dbReference type="InterPro" id="IPR036249">
    <property type="entry name" value="Thioredoxin-like_sf"/>
</dbReference>
<evidence type="ECO:0000259" key="18">
    <source>
        <dbReference type="Pfam" id="PF13192"/>
    </source>
</evidence>
<dbReference type="InterPro" id="IPR023753">
    <property type="entry name" value="FAD/NAD-binding_dom"/>
</dbReference>
<dbReference type="GO" id="GO:0008137">
    <property type="term" value="F:NADH dehydrogenase (ubiquinone) activity"/>
    <property type="evidence" value="ECO:0007669"/>
    <property type="project" value="UniProtKB-EC"/>
</dbReference>
<dbReference type="EMBL" id="PGUY01000038">
    <property type="protein sequence ID" value="PLT29564.1"/>
    <property type="molecule type" value="Genomic_DNA"/>
</dbReference>
<accession>A0A2N5M5C5</accession>
<dbReference type="Gene3D" id="3.40.30.80">
    <property type="match status" value="1"/>
</dbReference>